<dbReference type="GO" id="GO:0008270">
    <property type="term" value="F:zinc ion binding"/>
    <property type="evidence" value="ECO:0007669"/>
    <property type="project" value="InterPro"/>
</dbReference>
<feature type="compositionally biased region" description="Polar residues" evidence="4">
    <location>
        <begin position="200"/>
        <end position="211"/>
    </location>
</feature>
<sequence>MPPAKSISFELLLDEGSKTRARIPLRVVLNTHDSTESIITTVKNFYGIYDGNGVSFEDSWGNTLIPSYDNLVSESTVYVRIVPSSQPPLTAFPHAAHAIDTGLEPKRRPSLGEPFQMLPPHLREQSHSPSRPSSRLARKRSTSPTQGRGRRSASQQKGPPNVSLSRGSSANGSYHEDNVYSDSEAGRSSVSGSKRARSEQFASSDISTANVLQDGRRGQPIFDSSTLPLFVPPQVPVTASQSSISPQRRSLPQEMPSPFHPPAQKLYGLQQHPVLSPLSHGQIYNMDAPGDQGAGVDMATPVPQHHRRLRDRSSIQQGYSGRQGYPANGVLPTPDPTVASCISDEDVARTLIALGDASNYSHGRTSNSTIDETFSGAADAASSTGATSDSDEYSDAEGGLPKHRKYLEEGDVDDEYDQESVIRNHDEYDGPPKTKKIKTKMHDGPTNGYLSKPASLKNNKSAKVRSSTLPKPAKPAVEPGLMKAPSAPASSGQARKSSGSSLNFQHPLGADEEDLSSKPRCQRCRKSKKGCDRQRPCGRCRDAGIGADGCISEDEGSSRKGRYGRHMGVAVKKAGDHAEDDSNSTSTTLLAEGITGHGSPDKNKKRKR</sequence>
<dbReference type="GeneID" id="19157544"/>
<feature type="compositionally biased region" description="Basic and acidic residues" evidence="4">
    <location>
        <begin position="529"/>
        <end position="542"/>
    </location>
</feature>
<dbReference type="OrthoDB" id="4150467at2759"/>
<evidence type="ECO:0000256" key="4">
    <source>
        <dbReference type="SAM" id="MobiDB-lite"/>
    </source>
</evidence>
<keyword evidence="3" id="KW-0539">Nucleus</keyword>
<feature type="region of interest" description="Disordered" evidence="4">
    <location>
        <begin position="380"/>
        <end position="608"/>
    </location>
</feature>
<dbReference type="HOGENOM" id="CLU_011074_1_0_1"/>
<organism evidence="6 7">
    <name type="scientific">Capronia coronata CBS 617.96</name>
    <dbReference type="NCBI Taxonomy" id="1182541"/>
    <lineage>
        <taxon>Eukaryota</taxon>
        <taxon>Fungi</taxon>
        <taxon>Dikarya</taxon>
        <taxon>Ascomycota</taxon>
        <taxon>Pezizomycotina</taxon>
        <taxon>Eurotiomycetes</taxon>
        <taxon>Chaetothyriomycetidae</taxon>
        <taxon>Chaetothyriales</taxon>
        <taxon>Herpotrichiellaceae</taxon>
        <taxon>Capronia</taxon>
    </lineage>
</organism>
<keyword evidence="7" id="KW-1185">Reference proteome</keyword>
<feature type="region of interest" description="Disordered" evidence="4">
    <location>
        <begin position="302"/>
        <end position="331"/>
    </location>
</feature>
<evidence type="ECO:0000259" key="5">
    <source>
        <dbReference type="PROSITE" id="PS50048"/>
    </source>
</evidence>
<evidence type="ECO:0000256" key="2">
    <source>
        <dbReference type="ARBA" id="ARBA00023163"/>
    </source>
</evidence>
<accession>W9YY88</accession>
<feature type="compositionally biased region" description="Basic and acidic residues" evidence="4">
    <location>
        <begin position="420"/>
        <end position="432"/>
    </location>
</feature>
<proteinExistence type="predicted"/>
<evidence type="ECO:0000256" key="1">
    <source>
        <dbReference type="ARBA" id="ARBA00023015"/>
    </source>
</evidence>
<evidence type="ECO:0000313" key="7">
    <source>
        <dbReference type="Proteomes" id="UP000019484"/>
    </source>
</evidence>
<feature type="compositionally biased region" description="Polar residues" evidence="4">
    <location>
        <begin position="142"/>
        <end position="172"/>
    </location>
</feature>
<keyword evidence="2" id="KW-0804">Transcription</keyword>
<feature type="domain" description="Zn(2)-C6 fungal-type" evidence="5">
    <location>
        <begin position="520"/>
        <end position="552"/>
    </location>
</feature>
<feature type="compositionally biased region" description="Polar residues" evidence="4">
    <location>
        <begin position="237"/>
        <end position="250"/>
    </location>
</feature>
<evidence type="ECO:0000256" key="3">
    <source>
        <dbReference type="ARBA" id="ARBA00023242"/>
    </source>
</evidence>
<feature type="compositionally biased region" description="Polar residues" evidence="4">
    <location>
        <begin position="456"/>
        <end position="469"/>
    </location>
</feature>
<dbReference type="SMART" id="SM00066">
    <property type="entry name" value="GAL4"/>
    <property type="match status" value="1"/>
</dbReference>
<feature type="region of interest" description="Disordered" evidence="4">
    <location>
        <begin position="104"/>
        <end position="265"/>
    </location>
</feature>
<dbReference type="PROSITE" id="PS50048">
    <property type="entry name" value="ZN2_CY6_FUNGAL_2"/>
    <property type="match status" value="1"/>
</dbReference>
<comment type="caution">
    <text evidence="6">The sequence shown here is derived from an EMBL/GenBank/DDBJ whole genome shotgun (WGS) entry which is preliminary data.</text>
</comment>
<reference evidence="6 7" key="1">
    <citation type="submission" date="2013-03" db="EMBL/GenBank/DDBJ databases">
        <title>The Genome Sequence of Capronia coronata CBS 617.96.</title>
        <authorList>
            <consortium name="The Broad Institute Genomics Platform"/>
            <person name="Cuomo C."/>
            <person name="de Hoog S."/>
            <person name="Gorbushina A."/>
            <person name="Walker B."/>
            <person name="Young S.K."/>
            <person name="Zeng Q."/>
            <person name="Gargeya S."/>
            <person name="Fitzgerald M."/>
            <person name="Haas B."/>
            <person name="Abouelleil A."/>
            <person name="Allen A.W."/>
            <person name="Alvarado L."/>
            <person name="Arachchi H.M."/>
            <person name="Berlin A.M."/>
            <person name="Chapman S.B."/>
            <person name="Gainer-Dewar J."/>
            <person name="Goldberg J."/>
            <person name="Griggs A."/>
            <person name="Gujja S."/>
            <person name="Hansen M."/>
            <person name="Howarth C."/>
            <person name="Imamovic A."/>
            <person name="Ireland A."/>
            <person name="Larimer J."/>
            <person name="McCowan C."/>
            <person name="Murphy C."/>
            <person name="Pearson M."/>
            <person name="Poon T.W."/>
            <person name="Priest M."/>
            <person name="Roberts A."/>
            <person name="Saif S."/>
            <person name="Shea T."/>
            <person name="Sisk P."/>
            <person name="Sykes S."/>
            <person name="Wortman J."/>
            <person name="Nusbaum C."/>
            <person name="Birren B."/>
        </authorList>
    </citation>
    <scope>NUCLEOTIDE SEQUENCE [LARGE SCALE GENOMIC DNA]</scope>
    <source>
        <strain evidence="6 7">CBS 617.96</strain>
    </source>
</reference>
<dbReference type="InterPro" id="IPR001138">
    <property type="entry name" value="Zn2Cys6_DnaBD"/>
</dbReference>
<gene>
    <name evidence="6" type="ORF">A1O1_02644</name>
</gene>
<feature type="compositionally biased region" description="Low complexity" evidence="4">
    <location>
        <begin position="489"/>
        <end position="501"/>
    </location>
</feature>
<keyword evidence="1" id="KW-0805">Transcription regulation</keyword>
<dbReference type="RefSeq" id="XP_007721745.1">
    <property type="nucleotide sequence ID" value="XM_007723555.1"/>
</dbReference>
<evidence type="ECO:0000313" key="6">
    <source>
        <dbReference type="EMBL" id="EXJ94251.1"/>
    </source>
</evidence>
<dbReference type="EMBL" id="AMWN01000002">
    <property type="protein sequence ID" value="EXJ94251.1"/>
    <property type="molecule type" value="Genomic_DNA"/>
</dbReference>
<feature type="compositionally biased region" description="Acidic residues" evidence="4">
    <location>
        <begin position="409"/>
        <end position="418"/>
    </location>
</feature>
<dbReference type="CDD" id="cd00067">
    <property type="entry name" value="GAL4"/>
    <property type="match status" value="1"/>
</dbReference>
<dbReference type="eggNOG" id="ENOG502SAWI">
    <property type="taxonomic scope" value="Eukaryota"/>
</dbReference>
<name>W9YY88_9EURO</name>
<protein>
    <recommendedName>
        <fullName evidence="5">Zn(2)-C6 fungal-type domain-containing protein</fullName>
    </recommendedName>
</protein>
<dbReference type="AlphaFoldDB" id="W9YY88"/>
<dbReference type="Proteomes" id="UP000019484">
    <property type="component" value="Unassembled WGS sequence"/>
</dbReference>
<dbReference type="GO" id="GO:0000981">
    <property type="term" value="F:DNA-binding transcription factor activity, RNA polymerase II-specific"/>
    <property type="evidence" value="ECO:0007669"/>
    <property type="project" value="InterPro"/>
</dbReference>